<name>A0A494ZW32_9BACI</name>
<feature type="transmembrane region" description="Helical" evidence="2">
    <location>
        <begin position="6"/>
        <end position="22"/>
    </location>
</feature>
<dbReference type="RefSeq" id="WP_121205503.1">
    <property type="nucleotide sequence ID" value="NZ_RBZP01000017.1"/>
</dbReference>
<dbReference type="EMBL" id="RBZP01000017">
    <property type="protein sequence ID" value="RKQ30497.1"/>
    <property type="molecule type" value="Genomic_DNA"/>
</dbReference>
<accession>A0A494ZW32</accession>
<reference evidence="3 4" key="1">
    <citation type="journal article" date="2016" name="Int. J. Syst. Evol. Microbiol.">
        <title>Oceanobacillus halophilus sp. nov., a novel moderately halophilic bacterium from a hypersaline lake.</title>
        <authorList>
            <person name="Amoozegar M.A."/>
            <person name="Bagheri M."/>
            <person name="Makhdoumi A."/>
            <person name="Nikou M.M."/>
            <person name="Fazeli S.A.S."/>
            <person name="Schumann P."/>
            <person name="Sproer C."/>
            <person name="Sanchez-Porro C."/>
            <person name="Ventosa A."/>
        </authorList>
    </citation>
    <scope>NUCLEOTIDE SEQUENCE [LARGE SCALE GENOMIC DNA]</scope>
    <source>
        <strain evidence="3 4">DSM 23996</strain>
    </source>
</reference>
<evidence type="ECO:0000256" key="1">
    <source>
        <dbReference type="SAM" id="Coils"/>
    </source>
</evidence>
<keyword evidence="4" id="KW-1185">Reference proteome</keyword>
<keyword evidence="2" id="KW-1133">Transmembrane helix</keyword>
<evidence type="ECO:0000313" key="3">
    <source>
        <dbReference type="EMBL" id="RKQ30497.1"/>
    </source>
</evidence>
<keyword evidence="2" id="KW-0812">Transmembrane</keyword>
<comment type="caution">
    <text evidence="3">The sequence shown here is derived from an EMBL/GenBank/DDBJ whole genome shotgun (WGS) entry which is preliminary data.</text>
</comment>
<proteinExistence type="predicted"/>
<protein>
    <submittedName>
        <fullName evidence="3">Uncharacterized protein</fullName>
    </submittedName>
</protein>
<dbReference type="AlphaFoldDB" id="A0A494ZW32"/>
<sequence length="60" mass="7232">MEYLFYVTVIIIVGFSLLYYGYDKKKSYELKLKEIELEKRKLDLELINIENGINQPKENE</sequence>
<gene>
    <name evidence="3" type="ORF">D8M06_15475</name>
</gene>
<feature type="coiled-coil region" evidence="1">
    <location>
        <begin position="25"/>
        <end position="52"/>
    </location>
</feature>
<dbReference type="Proteomes" id="UP000269301">
    <property type="component" value="Unassembled WGS sequence"/>
</dbReference>
<evidence type="ECO:0000313" key="4">
    <source>
        <dbReference type="Proteomes" id="UP000269301"/>
    </source>
</evidence>
<keyword evidence="1" id="KW-0175">Coiled coil</keyword>
<organism evidence="3 4">
    <name type="scientific">Oceanobacillus halophilus</name>
    <dbReference type="NCBI Taxonomy" id="930130"/>
    <lineage>
        <taxon>Bacteria</taxon>
        <taxon>Bacillati</taxon>
        <taxon>Bacillota</taxon>
        <taxon>Bacilli</taxon>
        <taxon>Bacillales</taxon>
        <taxon>Bacillaceae</taxon>
        <taxon>Oceanobacillus</taxon>
    </lineage>
</organism>
<evidence type="ECO:0000256" key="2">
    <source>
        <dbReference type="SAM" id="Phobius"/>
    </source>
</evidence>
<keyword evidence="2" id="KW-0472">Membrane</keyword>